<proteinExistence type="predicted"/>
<evidence type="ECO:0000256" key="1">
    <source>
        <dbReference type="SAM" id="MobiDB-lite"/>
    </source>
</evidence>
<gene>
    <name evidence="3" type="ORF">KUF71_021682</name>
</gene>
<feature type="chain" id="PRO_5042262593" evidence="2">
    <location>
        <begin position="24"/>
        <end position="166"/>
    </location>
</feature>
<feature type="compositionally biased region" description="Acidic residues" evidence="1">
    <location>
        <begin position="42"/>
        <end position="52"/>
    </location>
</feature>
<feature type="region of interest" description="Disordered" evidence="1">
    <location>
        <begin position="29"/>
        <end position="54"/>
    </location>
</feature>
<evidence type="ECO:0000313" key="3">
    <source>
        <dbReference type="EMBL" id="KAK3912112.1"/>
    </source>
</evidence>
<feature type="region of interest" description="Disordered" evidence="1">
    <location>
        <begin position="105"/>
        <end position="166"/>
    </location>
</feature>
<name>A0AAE1LBK5_9NEOP</name>
<reference evidence="3" key="1">
    <citation type="submission" date="2021-07" db="EMBL/GenBank/DDBJ databases">
        <authorList>
            <person name="Catto M.A."/>
            <person name="Jacobson A."/>
            <person name="Kennedy G."/>
            <person name="Labadie P."/>
            <person name="Hunt B.G."/>
            <person name="Srinivasan R."/>
        </authorList>
    </citation>
    <scope>NUCLEOTIDE SEQUENCE</scope>
    <source>
        <strain evidence="3">PL_HMW_Pooled</strain>
        <tissue evidence="3">Head</tissue>
    </source>
</reference>
<feature type="compositionally biased region" description="Gly residues" evidence="1">
    <location>
        <begin position="105"/>
        <end position="114"/>
    </location>
</feature>
<feature type="compositionally biased region" description="Basic and acidic residues" evidence="1">
    <location>
        <begin position="29"/>
        <end position="41"/>
    </location>
</feature>
<dbReference type="Proteomes" id="UP001219518">
    <property type="component" value="Unassembled WGS sequence"/>
</dbReference>
<evidence type="ECO:0000313" key="4">
    <source>
        <dbReference type="Proteomes" id="UP001219518"/>
    </source>
</evidence>
<accession>A0AAE1LBK5</accession>
<dbReference type="PROSITE" id="PS51257">
    <property type="entry name" value="PROKAR_LIPOPROTEIN"/>
    <property type="match status" value="1"/>
</dbReference>
<keyword evidence="4" id="KW-1185">Reference proteome</keyword>
<evidence type="ECO:0000256" key="2">
    <source>
        <dbReference type="SAM" id="SignalP"/>
    </source>
</evidence>
<feature type="signal peptide" evidence="2">
    <location>
        <begin position="1"/>
        <end position="23"/>
    </location>
</feature>
<keyword evidence="2" id="KW-0732">Signal</keyword>
<comment type="caution">
    <text evidence="3">The sequence shown here is derived from an EMBL/GenBank/DDBJ whole genome shotgun (WGS) entry which is preliminary data.</text>
</comment>
<sequence>MKPRSLVLLVVGLVLLAAGCGRAALIEPRPVDNRRDPHDGEPFEWEPVDDDPWPGPSFTFPAGLPGIDEVDALSLSGARPATLAETRVRAGLLMQLLRAVFNNNNGGGGGGGDGNTKPVSSNEVPGRSWQQQASSGGGGHEDWGDWTGSSCQRLDKRGDRNRRLAN</sequence>
<dbReference type="EMBL" id="JAHWGI010000289">
    <property type="protein sequence ID" value="KAK3912112.1"/>
    <property type="molecule type" value="Genomic_DNA"/>
</dbReference>
<feature type="compositionally biased region" description="Basic and acidic residues" evidence="1">
    <location>
        <begin position="153"/>
        <end position="166"/>
    </location>
</feature>
<dbReference type="GO" id="GO:0003743">
    <property type="term" value="F:translation initiation factor activity"/>
    <property type="evidence" value="ECO:0007669"/>
    <property type="project" value="UniProtKB-KW"/>
</dbReference>
<protein>
    <submittedName>
        <fullName evidence="3">Translation initiation factor IF-2</fullName>
    </submittedName>
</protein>
<organism evidence="3 4">
    <name type="scientific">Frankliniella fusca</name>
    <dbReference type="NCBI Taxonomy" id="407009"/>
    <lineage>
        <taxon>Eukaryota</taxon>
        <taxon>Metazoa</taxon>
        <taxon>Ecdysozoa</taxon>
        <taxon>Arthropoda</taxon>
        <taxon>Hexapoda</taxon>
        <taxon>Insecta</taxon>
        <taxon>Pterygota</taxon>
        <taxon>Neoptera</taxon>
        <taxon>Paraneoptera</taxon>
        <taxon>Thysanoptera</taxon>
        <taxon>Terebrantia</taxon>
        <taxon>Thripoidea</taxon>
        <taxon>Thripidae</taxon>
        <taxon>Frankliniella</taxon>
    </lineage>
</organism>
<keyword evidence="3" id="KW-0396">Initiation factor</keyword>
<reference evidence="3" key="2">
    <citation type="journal article" date="2023" name="BMC Genomics">
        <title>Pest status, molecular evolution, and epigenetic factors derived from the genome assembly of Frankliniella fusca, a thysanopteran phytovirus vector.</title>
        <authorList>
            <person name="Catto M.A."/>
            <person name="Labadie P.E."/>
            <person name="Jacobson A.L."/>
            <person name="Kennedy G.G."/>
            <person name="Srinivasan R."/>
            <person name="Hunt B.G."/>
        </authorList>
    </citation>
    <scope>NUCLEOTIDE SEQUENCE</scope>
    <source>
        <strain evidence="3">PL_HMW_Pooled</strain>
    </source>
</reference>
<keyword evidence="3" id="KW-0648">Protein biosynthesis</keyword>
<dbReference type="AlphaFoldDB" id="A0AAE1LBK5"/>